<dbReference type="InParanoid" id="G4YYL4"/>
<dbReference type="SMR" id="G4YYL4"/>
<feature type="transmembrane region" description="Helical" evidence="2">
    <location>
        <begin position="118"/>
        <end position="140"/>
    </location>
</feature>
<dbReference type="Proteomes" id="UP000002640">
    <property type="component" value="Unassembled WGS sequence"/>
</dbReference>
<reference evidence="3 5" key="1">
    <citation type="journal article" date="2006" name="Science">
        <title>Phytophthora genome sequences uncover evolutionary origins and mechanisms of pathogenesis.</title>
        <authorList>
            <person name="Tyler B.M."/>
            <person name="Tripathy S."/>
            <person name="Zhang X."/>
            <person name="Dehal P."/>
            <person name="Jiang R.H."/>
            <person name="Aerts A."/>
            <person name="Arredondo F.D."/>
            <person name="Baxter L."/>
            <person name="Bensasson D."/>
            <person name="Beynon J.L."/>
            <person name="Chapman J."/>
            <person name="Damasceno C.M."/>
            <person name="Dorrance A.E."/>
            <person name="Dou D."/>
            <person name="Dickerman A.W."/>
            <person name="Dubchak I.L."/>
            <person name="Garbelotto M."/>
            <person name="Gijzen M."/>
            <person name="Gordon S.G."/>
            <person name="Govers F."/>
            <person name="Grunwald N.J."/>
            <person name="Huang W."/>
            <person name="Ivors K.L."/>
            <person name="Jones R.W."/>
            <person name="Kamoun S."/>
            <person name="Krampis K."/>
            <person name="Lamour K.H."/>
            <person name="Lee M.K."/>
            <person name="McDonald W.H."/>
            <person name="Medina M."/>
            <person name="Meijer H.J."/>
            <person name="Nordberg E.K."/>
            <person name="Maclean D.J."/>
            <person name="Ospina-Giraldo M.D."/>
            <person name="Morris P.F."/>
            <person name="Phuntumart V."/>
            <person name="Putnam N.H."/>
            <person name="Rash S."/>
            <person name="Rose J.K."/>
            <person name="Sakihama Y."/>
            <person name="Salamov A.A."/>
            <person name="Savidor A."/>
            <person name="Scheuring C.F."/>
            <person name="Smith B.M."/>
            <person name="Sobral B.W."/>
            <person name="Terry A."/>
            <person name="Torto-Alalibo T.A."/>
            <person name="Win J."/>
            <person name="Xu Z."/>
            <person name="Zhang H."/>
            <person name="Grigoriev I.V."/>
            <person name="Rokhsar D.S."/>
            <person name="Boore J.L."/>
        </authorList>
    </citation>
    <scope>NUCLEOTIDE SEQUENCE [LARGE SCALE GENOMIC DNA]</scope>
    <source>
        <strain evidence="3 5">P6497</strain>
    </source>
</reference>
<feature type="region of interest" description="Disordered" evidence="1">
    <location>
        <begin position="1"/>
        <end position="27"/>
    </location>
</feature>
<dbReference type="AlphaFoldDB" id="G4YYL4"/>
<keyword evidence="5" id="KW-1185">Reference proteome</keyword>
<dbReference type="EMBL" id="JH159152">
    <property type="protein sequence ID" value="EGZ25136.1"/>
    <property type="molecule type" value="Genomic_DNA"/>
</dbReference>
<dbReference type="RefSeq" id="XP_009520424.1">
    <property type="nucleotide sequence ID" value="XM_009522129.1"/>
</dbReference>
<evidence type="ECO:0000313" key="3">
    <source>
        <dbReference type="EMBL" id="EGZ25132.1"/>
    </source>
</evidence>
<evidence type="ECO:0008006" key="6">
    <source>
        <dbReference type="Google" id="ProtNLM"/>
    </source>
</evidence>
<dbReference type="OMA" id="VCEVKSQ"/>
<dbReference type="GeneID" id="20655873"/>
<reference evidence="3" key="2">
    <citation type="submission" date="2011-09" db="EMBL/GenBank/DDBJ databases">
        <authorList>
            <consortium name="US DOE Joint Genome Institute (JGI-PGF)"/>
            <person name="Aerts A."/>
            <person name="Grimwood J."/>
            <person name="Schmutz J."/>
            <person name="Lucas S."/>
            <person name="Hammon N."/>
            <person name="Glavina del Rio T."/>
            <person name="Dalin E."/>
            <person name="Tice H."/>
            <person name="Pitluck S."/>
            <person name="Dehal P."/>
            <person name="Chapman J."/>
            <person name="Putman N.H."/>
            <person name="Salamov A.A."/>
            <person name="Terry A."/>
            <person name="Rokhsar D.S."/>
            <person name="Boore J.L."/>
            <person name="Tripathy S."/>
            <person name="Tyler B.M."/>
            <person name="Grigoriev I.V."/>
        </authorList>
    </citation>
    <scope>NUCLEOTIDE SEQUENCE</scope>
    <source>
        <strain evidence="3">P6497</strain>
    </source>
</reference>
<evidence type="ECO:0000313" key="5">
    <source>
        <dbReference type="Proteomes" id="UP000002640"/>
    </source>
</evidence>
<evidence type="ECO:0000256" key="1">
    <source>
        <dbReference type="SAM" id="MobiDB-lite"/>
    </source>
</evidence>
<proteinExistence type="predicted"/>
<keyword evidence="2" id="KW-1133">Transmembrane helix</keyword>
<feature type="compositionally biased region" description="Low complexity" evidence="1">
    <location>
        <begin position="15"/>
        <end position="27"/>
    </location>
</feature>
<keyword evidence="2" id="KW-0472">Membrane</keyword>
<name>G4YYL4_PHYSP</name>
<protein>
    <recommendedName>
        <fullName evidence="6">Transmembrane protein</fullName>
    </recommendedName>
</protein>
<gene>
    <name evidence="3" type="ORF">PHYSODRAFT_485341</name>
    <name evidence="4" type="ORF">PHYSODRAFT_486290</name>
</gene>
<dbReference type="STRING" id="1094619.G4YYL4"/>
<feature type="non-terminal residue" evidence="3">
    <location>
        <position position="287"/>
    </location>
</feature>
<keyword evidence="2" id="KW-0812">Transmembrane</keyword>
<dbReference type="EMBL" id="JH159152">
    <property type="protein sequence ID" value="EGZ25132.1"/>
    <property type="molecule type" value="Genomic_DNA"/>
</dbReference>
<organism evidence="5">
    <name type="scientific">Phytophthora sojae (strain P6497)</name>
    <name type="common">Soybean stem and root rot agent</name>
    <name type="synonym">Phytophthora megasperma f. sp. glycines</name>
    <dbReference type="NCBI Taxonomy" id="1094619"/>
    <lineage>
        <taxon>Eukaryota</taxon>
        <taxon>Sar</taxon>
        <taxon>Stramenopiles</taxon>
        <taxon>Oomycota</taxon>
        <taxon>Peronosporomycetes</taxon>
        <taxon>Peronosporales</taxon>
        <taxon>Peronosporaceae</taxon>
        <taxon>Phytophthora</taxon>
    </lineage>
</organism>
<evidence type="ECO:0000256" key="2">
    <source>
        <dbReference type="SAM" id="Phobius"/>
    </source>
</evidence>
<dbReference type="RefSeq" id="XP_009520420.1">
    <property type="nucleotide sequence ID" value="XM_009522125.1"/>
</dbReference>
<evidence type="ECO:0000313" key="4">
    <source>
        <dbReference type="EMBL" id="EGZ25136.1"/>
    </source>
</evidence>
<accession>G4YYL4</accession>
<dbReference type="GeneID" id="20655996"/>
<sequence length="287" mass="31639">MDSNAAPTGLRQRHNASAPAAQSQSNNATEVPAVTLEGLLKDLYKKHQPDKLKNVAIVAKQYAGKERELVGLLKGKYGALSVKHLEENLEVLERAHRARMGSKGAGKKRGCFVRTISLVFWLSVLLYFSFGAVFISFVVVDVWECHALDNDEQEPESADDCTPLQKELETFTYERVGDYVGQSHPEACFCLEWKARESALLSNLSGVDLVNLARMVPFSPDSFGAPWVASVKEQVPSQEFYDSYAKPVVDVSLDVGSFVWSSLLELAGFDEVAEKSSVVSDVVETMN</sequence>
<dbReference type="KEGG" id="psoj:PHYSODRAFT_485341"/>
<dbReference type="KEGG" id="psoj:PHYSODRAFT_486290"/>